<protein>
    <submittedName>
        <fullName evidence="1">Uncharacterized protein</fullName>
    </submittedName>
</protein>
<name>A0AAJ8BR74_ASPNG</name>
<reference evidence="1" key="1">
    <citation type="submission" date="2025-02" db="EMBL/GenBank/DDBJ databases">
        <authorList>
            <consortium name="NCBI Genome Project"/>
        </authorList>
    </citation>
    <scope>NUCLEOTIDE SEQUENCE</scope>
</reference>
<dbReference type="KEGG" id="ang:An07g09500"/>
<gene>
    <name evidence="1" type="ORF">An07g09500</name>
</gene>
<evidence type="ECO:0000313" key="1">
    <source>
        <dbReference type="RefSeq" id="XP_059601091.1"/>
    </source>
</evidence>
<proteinExistence type="predicted"/>
<reference evidence="1" key="2">
    <citation type="submission" date="2025-08" db="UniProtKB">
        <authorList>
            <consortium name="RefSeq"/>
        </authorList>
    </citation>
    <scope>IDENTIFICATION</scope>
</reference>
<dbReference type="RefSeq" id="XP_059601091.1">
    <property type="nucleotide sequence ID" value="XM_059748708.1"/>
</dbReference>
<dbReference type="GeneID" id="84591527"/>
<organism evidence="1">
    <name type="scientific">Aspergillus niger</name>
    <dbReference type="NCBI Taxonomy" id="5061"/>
    <lineage>
        <taxon>Eukaryota</taxon>
        <taxon>Fungi</taxon>
        <taxon>Dikarya</taxon>
        <taxon>Ascomycota</taxon>
        <taxon>Pezizomycotina</taxon>
        <taxon>Eurotiomycetes</taxon>
        <taxon>Eurotiomycetidae</taxon>
        <taxon>Eurotiales</taxon>
        <taxon>Aspergillaceae</taxon>
        <taxon>Aspergillus</taxon>
        <taxon>Aspergillus subgen. Circumdati</taxon>
    </lineage>
</organism>
<dbReference type="VEuPathDB" id="FungiDB:An07g09500"/>
<sequence length="161" mass="18269">MNPVNIHSPSPYHNTDTFSNAYANYTRAQHIVGHAGSFIPYDPEQIADIISGKRTLWRESSVTYCIRAERDHPFSMNYGNMSSSLKLLFRGINTRKNNAGSAIVRRYVVEYVLALLLCSWNNGILSLNYCITVDLKIIAEVQTVHGYAWTICRGIVIHYII</sequence>
<dbReference type="AlphaFoldDB" id="A0AAJ8BR74"/>
<accession>A0AAJ8BR74</accession>